<dbReference type="Proteomes" id="UP000240663">
    <property type="component" value="Segment"/>
</dbReference>
<accession>A0A2D2W6R1</accession>
<reference evidence="1 2" key="1">
    <citation type="submission" date="2017-09" db="EMBL/GenBank/DDBJ databases">
        <title>Complete genome sequence of bacteriophage (DU_PP_V) infecting Pectobacterium spp.</title>
        <authorList>
            <person name="Park T.-H."/>
        </authorList>
    </citation>
    <scope>NUCLEOTIDE SEQUENCE [LARGE SCALE GENOMIC DNA]</scope>
</reference>
<dbReference type="EMBL" id="MF979564">
    <property type="protein sequence ID" value="ATS93986.1"/>
    <property type="molecule type" value="Genomic_DNA"/>
</dbReference>
<keyword evidence="2" id="KW-1185">Reference proteome</keyword>
<evidence type="ECO:0000313" key="1">
    <source>
        <dbReference type="EMBL" id="ATS93986.1"/>
    </source>
</evidence>
<sequence length="120" mass="13648">MKVLIQYRNGKRFIQSGVVDGSVIINPSFISFDTFNLDIERGKGEGIKRFSSDMREDCHTVFINPFKAQVSYVVIINQRDDSKLECDVTGRNGLEFIVVPVLDSICIDELNDSLKWLSNQ</sequence>
<proteinExistence type="predicted"/>
<protein>
    <submittedName>
        <fullName evidence="1">Uncharacterized protein</fullName>
    </submittedName>
</protein>
<name>A0A2D2W6R1_9CAUD</name>
<organism evidence="1 2">
    <name type="scientific">Pectobacterium phage DU_PP_V</name>
    <dbReference type="NCBI Taxonomy" id="2041492"/>
    <lineage>
        <taxon>Viruses</taxon>
        <taxon>Duplodnaviria</taxon>
        <taxon>Heunggongvirae</taxon>
        <taxon>Uroviricota</taxon>
        <taxon>Caudoviricetes</taxon>
        <taxon>Demerecviridae</taxon>
        <taxon>Mccorquodalevirinae</taxon>
        <taxon>Hongcheonvirus</taxon>
        <taxon>Hongcheonvirus DUPPV</taxon>
    </lineage>
</organism>
<evidence type="ECO:0000313" key="2">
    <source>
        <dbReference type="Proteomes" id="UP000240663"/>
    </source>
</evidence>
<gene>
    <name evidence="1" type="ORF">P13BB106kb_p002</name>
</gene>